<proteinExistence type="predicted"/>
<dbReference type="SUPFAM" id="SSF141673">
    <property type="entry name" value="MOSC N-terminal domain-like"/>
    <property type="match status" value="1"/>
</dbReference>
<dbReference type="InterPro" id="IPR005303">
    <property type="entry name" value="MOCOS_middle"/>
</dbReference>
<reference evidence="2" key="1">
    <citation type="submission" date="2023-08" db="EMBL/GenBank/DDBJ databases">
        <title>Black Yeasts Isolated from many extreme environments.</title>
        <authorList>
            <person name="Coleine C."/>
            <person name="Stajich J.E."/>
            <person name="Selbmann L."/>
        </authorList>
    </citation>
    <scope>NUCLEOTIDE SEQUENCE</scope>
    <source>
        <strain evidence="2">CCFEE 5401</strain>
    </source>
</reference>
<dbReference type="GO" id="GO:0003824">
    <property type="term" value="F:catalytic activity"/>
    <property type="evidence" value="ECO:0007669"/>
    <property type="project" value="InterPro"/>
</dbReference>
<sequence>MKISKIYTYPIKGIRATELDSAVVTKHGFPYDRRYMLLQVQEDGSYKNMAIGHFSAMALYQPAINHPADGDALSGTITITYRPPHGEERTFDIPLAPKTEGLEEIEVTMHKSPTKAYKMEQKYNDHFSSCFGFDCVLVYLGSHLRRVLMSTSGNKQSSNNGWLSSMTSRATELVMGGGEEEKKITFADCAPYLVVSDKSMDDVHHRLKDDQPYDILKFRPNIIVSGAEQPWEEDFWGELTIGADTKVVCEHNCGRCKSLNVDYETGKVGTGEAGSMLKKLSSDRRVDEGCKWSPVFGRYSFLHASSDGHTIRVGDDVTVSKRNSEKTAFDWEGLTTLKSK</sequence>
<dbReference type="GO" id="GO:0030170">
    <property type="term" value="F:pyridoxal phosphate binding"/>
    <property type="evidence" value="ECO:0007669"/>
    <property type="project" value="InterPro"/>
</dbReference>
<name>A0AAN7YL81_9PEZI</name>
<dbReference type="AlphaFoldDB" id="A0AAN7YL81"/>
<evidence type="ECO:0000259" key="1">
    <source>
        <dbReference type="PROSITE" id="PS51340"/>
    </source>
</evidence>
<gene>
    <name evidence="2" type="ORF">LTR62_002394</name>
</gene>
<dbReference type="Proteomes" id="UP001310890">
    <property type="component" value="Unassembled WGS sequence"/>
</dbReference>
<dbReference type="EMBL" id="JAVRRL010000017">
    <property type="protein sequence ID" value="KAK5114459.1"/>
    <property type="molecule type" value="Genomic_DNA"/>
</dbReference>
<dbReference type="InterPro" id="IPR011037">
    <property type="entry name" value="Pyrv_Knase-like_insert_dom_sf"/>
</dbReference>
<protein>
    <recommendedName>
        <fullName evidence="1">MOSC domain-containing protein</fullName>
    </recommendedName>
</protein>
<organism evidence="2 3">
    <name type="scientific">Meristemomyces frigidus</name>
    <dbReference type="NCBI Taxonomy" id="1508187"/>
    <lineage>
        <taxon>Eukaryota</taxon>
        <taxon>Fungi</taxon>
        <taxon>Dikarya</taxon>
        <taxon>Ascomycota</taxon>
        <taxon>Pezizomycotina</taxon>
        <taxon>Dothideomycetes</taxon>
        <taxon>Dothideomycetidae</taxon>
        <taxon>Mycosphaerellales</taxon>
        <taxon>Teratosphaeriaceae</taxon>
        <taxon>Meristemomyces</taxon>
    </lineage>
</organism>
<dbReference type="Pfam" id="PF03476">
    <property type="entry name" value="MOSC_N"/>
    <property type="match status" value="1"/>
</dbReference>
<accession>A0AAN7YL81</accession>
<dbReference type="PROSITE" id="PS51340">
    <property type="entry name" value="MOSC"/>
    <property type="match status" value="1"/>
</dbReference>
<evidence type="ECO:0000313" key="3">
    <source>
        <dbReference type="Proteomes" id="UP001310890"/>
    </source>
</evidence>
<dbReference type="PANTHER" id="PTHR14237:SF34">
    <property type="entry name" value="MOSC DOMAIN PROTEIN (AFU_ORTHOLOGUE AFUA_2G07820)"/>
    <property type="match status" value="1"/>
</dbReference>
<dbReference type="InterPro" id="IPR005302">
    <property type="entry name" value="MoCF_Sase_C"/>
</dbReference>
<dbReference type="GO" id="GO:0030151">
    <property type="term" value="F:molybdenum ion binding"/>
    <property type="evidence" value="ECO:0007669"/>
    <property type="project" value="InterPro"/>
</dbReference>
<evidence type="ECO:0000313" key="2">
    <source>
        <dbReference type="EMBL" id="KAK5114459.1"/>
    </source>
</evidence>
<dbReference type="PANTHER" id="PTHR14237">
    <property type="entry name" value="MOLYBDOPTERIN COFACTOR SULFURASE MOSC"/>
    <property type="match status" value="1"/>
</dbReference>
<feature type="domain" description="MOSC" evidence="1">
    <location>
        <begin position="168"/>
        <end position="320"/>
    </location>
</feature>
<comment type="caution">
    <text evidence="2">The sequence shown here is derived from an EMBL/GenBank/DDBJ whole genome shotgun (WGS) entry which is preliminary data.</text>
</comment>
<dbReference type="SUPFAM" id="SSF50800">
    <property type="entry name" value="PK beta-barrel domain-like"/>
    <property type="match status" value="1"/>
</dbReference>
<dbReference type="Pfam" id="PF03473">
    <property type="entry name" value="MOSC"/>
    <property type="match status" value="1"/>
</dbReference>